<dbReference type="AlphaFoldDB" id="A0A1Q8EXD9"/>
<evidence type="ECO:0000313" key="1">
    <source>
        <dbReference type="EMBL" id="OLF56435.1"/>
    </source>
</evidence>
<dbReference type="Proteomes" id="UP000185578">
    <property type="component" value="Unassembled WGS sequence"/>
</dbReference>
<protein>
    <submittedName>
        <fullName evidence="1">Uncharacterized protein</fullName>
    </submittedName>
</protein>
<accession>A0A1Q8EXD9</accession>
<evidence type="ECO:0000313" key="2">
    <source>
        <dbReference type="Proteomes" id="UP000185578"/>
    </source>
</evidence>
<reference evidence="1 2" key="1">
    <citation type="submission" date="2016-12" db="EMBL/GenBank/DDBJ databases">
        <authorList>
            <person name="Song W.-J."/>
            <person name="Kurnit D.M."/>
        </authorList>
    </citation>
    <scope>NUCLEOTIDE SEQUENCE [LARGE SCALE GENOMIC DNA]</scope>
    <source>
        <strain evidence="1 2">PCL1601</strain>
    </source>
</reference>
<proteinExistence type="predicted"/>
<dbReference type="OrthoDB" id="8757580at2"/>
<gene>
    <name evidence="1" type="ORF">BTN82_00600</name>
</gene>
<dbReference type="EMBL" id="MSCT01000002">
    <property type="protein sequence ID" value="OLF56435.1"/>
    <property type="molecule type" value="Genomic_DNA"/>
</dbReference>
<dbReference type="RefSeq" id="WP_075117249.1">
    <property type="nucleotide sequence ID" value="NZ_MSCT01000002.1"/>
</dbReference>
<sequence>MKVIYHFKERIKEDPEYIRKAQELTLNESKPKAGLKGTFGLLGSDEWWNNLNKGLIPQKEISGVITRVYLTGQDNIEKINTIDIKADDNSLYTEGIYANKNSEKHHYKPGAKIKIKYAFDPLKRTKSNGHIDYSKIIIEISISQK</sequence>
<name>A0A1Q8EXD9_9PSED</name>
<comment type="caution">
    <text evidence="1">The sequence shown here is derived from an EMBL/GenBank/DDBJ whole genome shotgun (WGS) entry which is preliminary data.</text>
</comment>
<organism evidence="1 2">
    <name type="scientific">Pseudomonas chlororaphis</name>
    <dbReference type="NCBI Taxonomy" id="587753"/>
    <lineage>
        <taxon>Bacteria</taxon>
        <taxon>Pseudomonadati</taxon>
        <taxon>Pseudomonadota</taxon>
        <taxon>Gammaproteobacteria</taxon>
        <taxon>Pseudomonadales</taxon>
        <taxon>Pseudomonadaceae</taxon>
        <taxon>Pseudomonas</taxon>
    </lineage>
</organism>